<keyword evidence="2 4" id="KW-0067">ATP-binding</keyword>
<evidence type="ECO:0000256" key="2">
    <source>
        <dbReference type="ARBA" id="ARBA00022840"/>
    </source>
</evidence>
<dbReference type="Pfam" id="PF16326">
    <property type="entry name" value="ABC_tran_CTD"/>
    <property type="match status" value="1"/>
</dbReference>
<keyword evidence="5" id="KW-1185">Reference proteome</keyword>
<name>A0AAN5AIJ4_9BACT</name>
<sequence length="638" mass="72666">MPHKNRSALNYLSIEELHKSFDERLLLNGVSFGINQGQKIALVGVNGCGKSTLMKIIAGREEADKGVVAFREGVKVAFVAQSPVFKEGDSIREAVFDAENSTLSLIRDYEYHLERSATDEKSAERLQELIGEIDAANAWDYEAQVKTILGQLGLHDLEQKVGELSGGQRKRISLARALIEKPDFLILDEPTNHLDLETIEWLEQYLSTANMALLLVTHDRYFLEKVTNHIIELDGGQIFQYQGNYSYFLEKKAEREQIEAAEVDKAKNLYKKELDWIRRQPKARGTKAKYRVDAFQDVKKAAHKNLKKDEMELSVQERRLGGKILELDKVNKAYDGQPFVKDFSYIFKKKDRIGIIGKNGVGKSTFLNIITGQLEADSGEIDRGINTHIGYYRQEDATFNPEARVIDVVKEVAEVVELADGSTLSASAFLNLFLFPPKMQYNVVGKLSGGERKRLQLLRVLIKNPNFLILDEPTNDLDLITLNVLEDFLAKFGGCLMLVSHDRYFMDRLVDHTFVFEGQGLIRDFAGNYSDFRTEEAEKERARVEAAKAVEKPKADWKAEQKKEQPKKKLSFKEQKEFEQLGEDIEQLEIQKAELVEKMNAGTGSHEDLATWAKEIEDIGDQLDEKELRWLELSEFAE</sequence>
<dbReference type="SUPFAM" id="SSF52540">
    <property type="entry name" value="P-loop containing nucleoside triphosphate hydrolases"/>
    <property type="match status" value="2"/>
</dbReference>
<proteinExistence type="predicted"/>
<dbReference type="Proteomes" id="UP001310022">
    <property type="component" value="Unassembled WGS sequence"/>
</dbReference>
<dbReference type="Gene3D" id="1.10.287.380">
    <property type="entry name" value="Valyl-tRNA synthetase, C-terminal domain"/>
    <property type="match status" value="1"/>
</dbReference>
<dbReference type="GO" id="GO:0003677">
    <property type="term" value="F:DNA binding"/>
    <property type="evidence" value="ECO:0007669"/>
    <property type="project" value="InterPro"/>
</dbReference>
<dbReference type="InterPro" id="IPR027417">
    <property type="entry name" value="P-loop_NTPase"/>
</dbReference>
<organism evidence="4 5">
    <name type="scientific">Persicobacter diffluens</name>
    <dbReference type="NCBI Taxonomy" id="981"/>
    <lineage>
        <taxon>Bacteria</taxon>
        <taxon>Pseudomonadati</taxon>
        <taxon>Bacteroidota</taxon>
        <taxon>Cytophagia</taxon>
        <taxon>Cytophagales</taxon>
        <taxon>Persicobacteraceae</taxon>
        <taxon>Persicobacter</taxon>
    </lineage>
</organism>
<dbReference type="PANTHER" id="PTHR42855">
    <property type="entry name" value="ABC TRANSPORTER ATP-BINDING SUBUNIT"/>
    <property type="match status" value="1"/>
</dbReference>
<dbReference type="FunFam" id="3.40.50.300:FF:000011">
    <property type="entry name" value="Putative ABC transporter ATP-binding component"/>
    <property type="match status" value="1"/>
</dbReference>
<dbReference type="GO" id="GO:0016887">
    <property type="term" value="F:ATP hydrolysis activity"/>
    <property type="evidence" value="ECO:0007669"/>
    <property type="project" value="InterPro"/>
</dbReference>
<dbReference type="EMBL" id="BQKE01000001">
    <property type="protein sequence ID" value="GJM59964.1"/>
    <property type="molecule type" value="Genomic_DNA"/>
</dbReference>
<dbReference type="InterPro" id="IPR032781">
    <property type="entry name" value="ABC_tran_Xtn"/>
</dbReference>
<dbReference type="InterPro" id="IPR051309">
    <property type="entry name" value="ABCF_ATPase"/>
</dbReference>
<accession>A0AAN5AIJ4</accession>
<gene>
    <name evidence="4" type="ORF">PEDI_05160</name>
</gene>
<dbReference type="Gene3D" id="3.40.50.300">
    <property type="entry name" value="P-loop containing nucleotide triphosphate hydrolases"/>
    <property type="match status" value="2"/>
</dbReference>
<evidence type="ECO:0000256" key="1">
    <source>
        <dbReference type="ARBA" id="ARBA00022741"/>
    </source>
</evidence>
<evidence type="ECO:0000313" key="5">
    <source>
        <dbReference type="Proteomes" id="UP001310022"/>
    </source>
</evidence>
<protein>
    <submittedName>
        <fullName evidence="4">ABC transporter ATP-binding protein</fullName>
    </submittedName>
</protein>
<keyword evidence="1" id="KW-0547">Nucleotide-binding</keyword>
<dbReference type="InterPro" id="IPR037118">
    <property type="entry name" value="Val-tRNA_synth_C_sf"/>
</dbReference>
<dbReference type="SMART" id="SM00382">
    <property type="entry name" value="AAA"/>
    <property type="match status" value="2"/>
</dbReference>
<dbReference type="GO" id="GO:0005524">
    <property type="term" value="F:ATP binding"/>
    <property type="evidence" value="ECO:0007669"/>
    <property type="project" value="UniProtKB-KW"/>
</dbReference>
<dbReference type="PROSITE" id="PS00211">
    <property type="entry name" value="ABC_TRANSPORTER_1"/>
    <property type="match status" value="2"/>
</dbReference>
<dbReference type="AlphaFoldDB" id="A0AAN5AIJ4"/>
<dbReference type="InterPro" id="IPR003593">
    <property type="entry name" value="AAA+_ATPase"/>
</dbReference>
<feature type="domain" description="ABC transporter" evidence="3">
    <location>
        <begin position="325"/>
        <end position="544"/>
    </location>
</feature>
<comment type="caution">
    <text evidence="4">The sequence shown here is derived from an EMBL/GenBank/DDBJ whole genome shotgun (WGS) entry which is preliminary data.</text>
</comment>
<dbReference type="PANTHER" id="PTHR42855:SF1">
    <property type="entry name" value="ABC TRANSPORTER DOMAIN-CONTAINING PROTEIN"/>
    <property type="match status" value="1"/>
</dbReference>
<evidence type="ECO:0000313" key="4">
    <source>
        <dbReference type="EMBL" id="GJM59964.1"/>
    </source>
</evidence>
<dbReference type="Pfam" id="PF00005">
    <property type="entry name" value="ABC_tran"/>
    <property type="match status" value="2"/>
</dbReference>
<dbReference type="Pfam" id="PF12848">
    <property type="entry name" value="ABC_tran_Xtn"/>
    <property type="match status" value="1"/>
</dbReference>
<feature type="domain" description="ABC transporter" evidence="3">
    <location>
        <begin position="12"/>
        <end position="260"/>
    </location>
</feature>
<dbReference type="CDD" id="cd03221">
    <property type="entry name" value="ABCF_EF-3"/>
    <property type="match status" value="2"/>
</dbReference>
<evidence type="ECO:0000259" key="3">
    <source>
        <dbReference type="PROSITE" id="PS50893"/>
    </source>
</evidence>
<dbReference type="InterPro" id="IPR032524">
    <property type="entry name" value="ABC_tran_C"/>
</dbReference>
<dbReference type="InterPro" id="IPR017871">
    <property type="entry name" value="ABC_transporter-like_CS"/>
</dbReference>
<dbReference type="PROSITE" id="PS50893">
    <property type="entry name" value="ABC_TRANSPORTER_2"/>
    <property type="match status" value="2"/>
</dbReference>
<dbReference type="InterPro" id="IPR003439">
    <property type="entry name" value="ABC_transporter-like_ATP-bd"/>
</dbReference>
<reference evidence="4 5" key="1">
    <citation type="submission" date="2021-12" db="EMBL/GenBank/DDBJ databases">
        <title>Genome sequencing of bacteria with rrn-lacking chromosome and rrn-plasmid.</title>
        <authorList>
            <person name="Anda M."/>
            <person name="Iwasaki W."/>
        </authorList>
    </citation>
    <scope>NUCLEOTIDE SEQUENCE [LARGE SCALE GENOMIC DNA]</scope>
    <source>
        <strain evidence="4 5">NBRC 15940</strain>
    </source>
</reference>